<dbReference type="RefSeq" id="WP_138185686.1">
    <property type="nucleotide sequence ID" value="NZ_LS992241.1"/>
</dbReference>
<accession>A0A383RAG5</accession>
<dbReference type="Gene3D" id="2.70.180.10">
    <property type="entry name" value="Hypothetical protein YojF"/>
    <property type="match status" value="1"/>
</dbReference>
<proteinExistence type="predicted"/>
<sequence>MQHIQPERVQMKLQDLQDKFLYAHLEMTTGAYASHRDKSKMTASVFFKNAPVRYSHGTIAGAGPYRIGLKTNEGWIYAEGLTHWEESDETRLIMAGHDSEGRLLVSFMLSAEPF</sequence>
<dbReference type="EMBL" id="LS992241">
    <property type="protein sequence ID" value="SYX83631.1"/>
    <property type="molecule type" value="Genomic_DNA"/>
</dbReference>
<gene>
    <name evidence="1" type="primary">yojF</name>
    <name evidence="1" type="ORF">PBLR_12053</name>
</gene>
<evidence type="ECO:0000313" key="1">
    <source>
        <dbReference type="EMBL" id="SYX83631.1"/>
    </source>
</evidence>
<dbReference type="InterPro" id="IPR014934">
    <property type="entry name" value="DUF1806"/>
</dbReference>
<name>A0A383RAG5_PAEAL</name>
<evidence type="ECO:0000313" key="2">
    <source>
        <dbReference type="Proteomes" id="UP000304148"/>
    </source>
</evidence>
<protein>
    <recommendedName>
        <fullName evidence="3">DUF1806 domain-containing protein</fullName>
    </recommendedName>
</protein>
<organism evidence="1 2">
    <name type="scientific">Paenibacillus alvei</name>
    <name type="common">Bacillus alvei</name>
    <dbReference type="NCBI Taxonomy" id="44250"/>
    <lineage>
        <taxon>Bacteria</taxon>
        <taxon>Bacillati</taxon>
        <taxon>Bacillota</taxon>
        <taxon>Bacilli</taxon>
        <taxon>Bacillales</taxon>
        <taxon>Paenibacillaceae</taxon>
        <taxon>Paenibacillus</taxon>
    </lineage>
</organism>
<dbReference type="InterPro" id="IPR036492">
    <property type="entry name" value="YojF_sf"/>
</dbReference>
<reference evidence="2" key="1">
    <citation type="submission" date="2018-08" db="EMBL/GenBank/DDBJ databases">
        <authorList>
            <person name="Chevrot R."/>
        </authorList>
    </citation>
    <scope>NUCLEOTIDE SEQUENCE [LARGE SCALE GENOMIC DNA]</scope>
</reference>
<dbReference type="SUPFAM" id="SSF89442">
    <property type="entry name" value="Hypothetical protein YojF"/>
    <property type="match status" value="1"/>
</dbReference>
<dbReference type="Pfam" id="PF08830">
    <property type="entry name" value="DUF1806"/>
    <property type="match status" value="1"/>
</dbReference>
<dbReference type="AlphaFoldDB" id="A0A383RAG5"/>
<dbReference type="Proteomes" id="UP000304148">
    <property type="component" value="Chromosome"/>
</dbReference>
<evidence type="ECO:0008006" key="3">
    <source>
        <dbReference type="Google" id="ProtNLM"/>
    </source>
</evidence>